<dbReference type="InterPro" id="IPR032711">
    <property type="entry name" value="SoxY"/>
</dbReference>
<protein>
    <submittedName>
        <fullName evidence="2">Sulfur oxidation protein SoxY</fullName>
    </submittedName>
</protein>
<dbReference type="EMBL" id="FPHC01000026">
    <property type="protein sequence ID" value="SFV52721.1"/>
    <property type="molecule type" value="Genomic_DNA"/>
</dbReference>
<dbReference type="Gene3D" id="2.60.40.2470">
    <property type="entry name" value="SoxY domain"/>
    <property type="match status" value="1"/>
</dbReference>
<reference evidence="2" key="1">
    <citation type="submission" date="2016-10" db="EMBL/GenBank/DDBJ databases">
        <authorList>
            <person name="de Groot N.N."/>
        </authorList>
    </citation>
    <scope>NUCLEOTIDE SEQUENCE</scope>
</reference>
<gene>
    <name evidence="2" type="ORF">MNB_SV-6-202</name>
</gene>
<evidence type="ECO:0000259" key="1">
    <source>
        <dbReference type="Pfam" id="PF13501"/>
    </source>
</evidence>
<accession>A0A1W1BGV6</accession>
<dbReference type="InterPro" id="IPR038162">
    <property type="entry name" value="SoxY_sf"/>
</dbReference>
<proteinExistence type="predicted"/>
<name>A0A1W1BGV6_9ZZZZ</name>
<evidence type="ECO:0000313" key="2">
    <source>
        <dbReference type="EMBL" id="SFV52721.1"/>
    </source>
</evidence>
<feature type="domain" description="Ig-like SoxY" evidence="1">
    <location>
        <begin position="47"/>
        <end position="155"/>
    </location>
</feature>
<dbReference type="Pfam" id="PF13501">
    <property type="entry name" value="SoxY"/>
    <property type="match status" value="1"/>
</dbReference>
<organism evidence="2">
    <name type="scientific">hydrothermal vent metagenome</name>
    <dbReference type="NCBI Taxonomy" id="652676"/>
    <lineage>
        <taxon>unclassified sequences</taxon>
        <taxon>metagenomes</taxon>
        <taxon>ecological metagenomes</taxon>
    </lineage>
</organism>
<sequence>MERRDFLGLGVLAVVALPATLSAFASIDFRKEKPTVWKAKKVDEAIKNLYGDIKPVADGVKVKAPKVASNGGGVPVTIKSDIPAKTVALFQDMNPESAVAVWNVPEDGIVDYFLKIKLKATDENGGNGVLTAILEGKDGKFYKGDVKLQVAKGGCEG</sequence>
<dbReference type="AlphaFoldDB" id="A0A1W1BGV6"/>